<name>A0A1D2M5A0_ORCCI</name>
<comment type="caution">
    <text evidence="1">The sequence shown here is derived from an EMBL/GenBank/DDBJ whole genome shotgun (WGS) entry which is preliminary data.</text>
</comment>
<sequence>MVTQHSTSFRRRCLYRNLEMSSLVFMRPTDMPESQVEVTITSLQTQRVSEESALMSFTSTDCWIIIVKMFSILVHTLPNSLQMQEFGSFAILPILHEGTWNSHLIFSDTKVVPKECSYMPISLIHAFGTF</sequence>
<proteinExistence type="predicted"/>
<evidence type="ECO:0000313" key="2">
    <source>
        <dbReference type="Proteomes" id="UP000094527"/>
    </source>
</evidence>
<organism evidence="1 2">
    <name type="scientific">Orchesella cincta</name>
    <name type="common">Springtail</name>
    <name type="synonym">Podura cincta</name>
    <dbReference type="NCBI Taxonomy" id="48709"/>
    <lineage>
        <taxon>Eukaryota</taxon>
        <taxon>Metazoa</taxon>
        <taxon>Ecdysozoa</taxon>
        <taxon>Arthropoda</taxon>
        <taxon>Hexapoda</taxon>
        <taxon>Collembola</taxon>
        <taxon>Entomobryomorpha</taxon>
        <taxon>Entomobryoidea</taxon>
        <taxon>Orchesellidae</taxon>
        <taxon>Orchesellinae</taxon>
        <taxon>Orchesella</taxon>
    </lineage>
</organism>
<protein>
    <submittedName>
        <fullName evidence="1">Uncharacterized protein</fullName>
    </submittedName>
</protein>
<keyword evidence="2" id="KW-1185">Reference proteome</keyword>
<dbReference type="Proteomes" id="UP000094527">
    <property type="component" value="Unassembled WGS sequence"/>
</dbReference>
<dbReference type="AlphaFoldDB" id="A0A1D2M5A0"/>
<accession>A0A1D2M5A0</accession>
<gene>
    <name evidence="1" type="ORF">Ocin01_18525</name>
</gene>
<reference evidence="1 2" key="1">
    <citation type="journal article" date="2016" name="Genome Biol. Evol.">
        <title>Gene Family Evolution Reflects Adaptation to Soil Environmental Stressors in the Genome of the Collembolan Orchesella cincta.</title>
        <authorList>
            <person name="Faddeeva-Vakhrusheva A."/>
            <person name="Derks M.F."/>
            <person name="Anvar S.Y."/>
            <person name="Agamennone V."/>
            <person name="Suring W."/>
            <person name="Smit S."/>
            <person name="van Straalen N.M."/>
            <person name="Roelofs D."/>
        </authorList>
    </citation>
    <scope>NUCLEOTIDE SEQUENCE [LARGE SCALE GENOMIC DNA]</scope>
    <source>
        <tissue evidence="1">Mixed pool</tissue>
    </source>
</reference>
<evidence type="ECO:0000313" key="1">
    <source>
        <dbReference type="EMBL" id="ODM88157.1"/>
    </source>
</evidence>
<dbReference type="EMBL" id="LJIJ01004025">
    <property type="protein sequence ID" value="ODM88157.1"/>
    <property type="molecule type" value="Genomic_DNA"/>
</dbReference>